<evidence type="ECO:0000256" key="12">
    <source>
        <dbReference type="PROSITE-ProRule" id="PRU00469"/>
    </source>
</evidence>
<dbReference type="InterPro" id="IPR023486">
    <property type="entry name" value="TFIIB_CS"/>
</dbReference>
<keyword evidence="3" id="KW-0479">Metal-binding</keyword>
<reference evidence="15" key="1">
    <citation type="submission" date="2021-02" db="EMBL/GenBank/DDBJ databases">
        <authorList>
            <person name="Dougan E. K."/>
            <person name="Rhodes N."/>
            <person name="Thang M."/>
            <person name="Chan C."/>
        </authorList>
    </citation>
    <scope>NUCLEOTIDE SEQUENCE</scope>
</reference>
<evidence type="ECO:0000256" key="13">
    <source>
        <dbReference type="SAM" id="MobiDB-lite"/>
    </source>
</evidence>
<keyword evidence="5 12" id="KW-0863">Zinc-finger</keyword>
<evidence type="ECO:0000256" key="7">
    <source>
        <dbReference type="ARBA" id="ARBA00023015"/>
    </source>
</evidence>
<proteinExistence type="inferred from homology"/>
<feature type="region of interest" description="Disordered" evidence="13">
    <location>
        <begin position="365"/>
        <end position="388"/>
    </location>
</feature>
<dbReference type="EMBL" id="CAJNDS010001158">
    <property type="protein sequence ID" value="CAE7250043.1"/>
    <property type="molecule type" value="Genomic_DNA"/>
</dbReference>
<keyword evidence="8" id="KW-0010">Activator</keyword>
<keyword evidence="9" id="KW-0804">Transcription</keyword>
<evidence type="ECO:0000256" key="6">
    <source>
        <dbReference type="ARBA" id="ARBA00022833"/>
    </source>
</evidence>
<dbReference type="GO" id="GO:0070897">
    <property type="term" value="P:transcription preinitiation complex assembly"/>
    <property type="evidence" value="ECO:0007669"/>
    <property type="project" value="InterPro"/>
</dbReference>
<dbReference type="InterPro" id="IPR036915">
    <property type="entry name" value="Cyclin-like_sf"/>
</dbReference>
<evidence type="ECO:0000256" key="9">
    <source>
        <dbReference type="ARBA" id="ARBA00023163"/>
    </source>
</evidence>
<organism evidence="15 16">
    <name type="scientific">Symbiodinium natans</name>
    <dbReference type="NCBI Taxonomy" id="878477"/>
    <lineage>
        <taxon>Eukaryota</taxon>
        <taxon>Sar</taxon>
        <taxon>Alveolata</taxon>
        <taxon>Dinophyceae</taxon>
        <taxon>Suessiales</taxon>
        <taxon>Symbiodiniaceae</taxon>
        <taxon>Symbiodinium</taxon>
    </lineage>
</organism>
<dbReference type="Gene3D" id="1.10.472.10">
    <property type="entry name" value="Cyclin-like"/>
    <property type="match status" value="2"/>
</dbReference>
<evidence type="ECO:0000256" key="5">
    <source>
        <dbReference type="ARBA" id="ARBA00022771"/>
    </source>
</evidence>
<keyword evidence="10" id="KW-0539">Nucleus</keyword>
<comment type="subcellular location">
    <subcellularLocation>
        <location evidence="1">Nucleus</location>
    </subcellularLocation>
</comment>
<dbReference type="SUPFAM" id="SSF47954">
    <property type="entry name" value="Cyclin-like"/>
    <property type="match status" value="2"/>
</dbReference>
<dbReference type="GO" id="GO:0017025">
    <property type="term" value="F:TBP-class protein binding"/>
    <property type="evidence" value="ECO:0007669"/>
    <property type="project" value="InterPro"/>
</dbReference>
<evidence type="ECO:0000313" key="15">
    <source>
        <dbReference type="EMBL" id="CAE7250043.1"/>
    </source>
</evidence>
<evidence type="ECO:0000256" key="10">
    <source>
        <dbReference type="ARBA" id="ARBA00023242"/>
    </source>
</evidence>
<dbReference type="Pfam" id="PF07741">
    <property type="entry name" value="BRF1"/>
    <property type="match status" value="1"/>
</dbReference>
<gene>
    <name evidence="15" type="primary">Brf1</name>
    <name evidence="15" type="ORF">SNAT2548_LOCUS12253</name>
</gene>
<evidence type="ECO:0000256" key="2">
    <source>
        <dbReference type="ARBA" id="ARBA00010857"/>
    </source>
</evidence>
<evidence type="ECO:0000259" key="14">
    <source>
        <dbReference type="PROSITE" id="PS51134"/>
    </source>
</evidence>
<dbReference type="PANTHER" id="PTHR11618">
    <property type="entry name" value="TRANSCRIPTION INITIATION FACTOR IIB-RELATED"/>
    <property type="match status" value="1"/>
</dbReference>
<accession>A0A812LU52</accession>
<dbReference type="FunFam" id="1.10.472.10:FF:000002">
    <property type="entry name" value="Transcription factor IIIB 90 kDa subunit"/>
    <property type="match status" value="1"/>
</dbReference>
<dbReference type="InterPro" id="IPR000812">
    <property type="entry name" value="TFIIB"/>
</dbReference>
<dbReference type="Gene3D" id="2.20.25.10">
    <property type="match status" value="1"/>
</dbReference>
<dbReference type="GO" id="GO:0005634">
    <property type="term" value="C:nucleus"/>
    <property type="evidence" value="ECO:0007669"/>
    <property type="project" value="UniProtKB-SubCell"/>
</dbReference>
<evidence type="ECO:0000256" key="11">
    <source>
        <dbReference type="ARBA" id="ARBA00031009"/>
    </source>
</evidence>
<dbReference type="GO" id="GO:0000126">
    <property type="term" value="C:transcription factor TFIIIB complex"/>
    <property type="evidence" value="ECO:0007669"/>
    <property type="project" value="TreeGrafter"/>
</dbReference>
<dbReference type="AlphaFoldDB" id="A0A812LU52"/>
<dbReference type="InterPro" id="IPR013150">
    <property type="entry name" value="TFIIB_cyclin"/>
</dbReference>
<keyword evidence="7" id="KW-0805">Transcription regulation</keyword>
<comment type="caution">
    <text evidence="15">The sequence shown here is derived from an EMBL/GenBank/DDBJ whole genome shotgun (WGS) entry which is preliminary data.</text>
</comment>
<keyword evidence="16" id="KW-1185">Reference proteome</keyword>
<sequence length="570" mass="63038">MQCQLCGSWDVVYSAARGDSVCSGCGEVLEDRTMVTETTFLHTSNGAARPMGGRIDFSAGLSFVGAPSSHEVALNKGLSRMGFIADRLQLPAQIQEAGRRMYTLACSMNFNAGTQQRFTCAACLYVVCRRNRSPHLLIDFSDVLQAPVKTIGRVYMKLMRRLVGGDFTHQLHGSGGLEVPLVDPSIFIERFARQLELGSQQRKVQNTAMRLIQYMHRDWICVGRRPNGLVGAALLIASYYHGFRCSSKEIADVVRMSEDTLLLRLRELKETPMALMSKGQFEKANPEMLPDGEQRALPPCMRQRRKMSLSATPQGALEDVPKTRTEDASMPPPAVPVKKRNLAALALPAEASSSSSVPLPILADTSDAPQPVDAQRASRYTNRTPSEADVEEIAKEIASHHKIEPILDGRQDPAVEEKVEQLIVGRPSFAAPTTSEQGRPRASEDNVESLSDVDDEELESYLLDAEERQHKSDIWHEVNKEYLEDWHLRSLEIKRRKMREHVNNERKAGSGCEGHDSASETNGSSSRKAPHGARRTSVSSCTQSALVGLTKKAKVKANRINLEALESLFS</sequence>
<dbReference type="GO" id="GO:0000995">
    <property type="term" value="F:RNA polymerase III general transcription initiation factor activity"/>
    <property type="evidence" value="ECO:0007669"/>
    <property type="project" value="TreeGrafter"/>
</dbReference>
<dbReference type="PANTHER" id="PTHR11618:SF4">
    <property type="entry name" value="TRANSCRIPTION FACTOR IIIB 90 KDA SUBUNIT"/>
    <property type="match status" value="1"/>
</dbReference>
<comment type="similarity">
    <text evidence="2">Belongs to the TFIIB family.</text>
</comment>
<dbReference type="PRINTS" id="PR00685">
    <property type="entry name" value="TIFACTORIIB"/>
</dbReference>
<dbReference type="Pfam" id="PF00382">
    <property type="entry name" value="TFIIB"/>
    <property type="match status" value="2"/>
</dbReference>
<dbReference type="Pfam" id="PF08271">
    <property type="entry name" value="Zn_Ribbon_TF"/>
    <property type="match status" value="1"/>
</dbReference>
<name>A0A812LU52_9DINO</name>
<evidence type="ECO:0000256" key="8">
    <source>
        <dbReference type="ARBA" id="ARBA00023159"/>
    </source>
</evidence>
<dbReference type="SMART" id="SM00385">
    <property type="entry name" value="CYCLIN"/>
    <property type="match status" value="2"/>
</dbReference>
<evidence type="ECO:0000313" key="16">
    <source>
        <dbReference type="Proteomes" id="UP000604046"/>
    </source>
</evidence>
<dbReference type="InterPro" id="IPR013763">
    <property type="entry name" value="Cyclin-like_dom"/>
</dbReference>
<feature type="region of interest" description="Disordered" evidence="13">
    <location>
        <begin position="423"/>
        <end position="455"/>
    </location>
</feature>
<keyword evidence="6" id="KW-0862">Zinc</keyword>
<dbReference type="GO" id="GO:0008270">
    <property type="term" value="F:zinc ion binding"/>
    <property type="evidence" value="ECO:0007669"/>
    <property type="project" value="UniProtKB-KW"/>
</dbReference>
<dbReference type="OrthoDB" id="511529at2759"/>
<evidence type="ECO:0000256" key="4">
    <source>
        <dbReference type="ARBA" id="ARBA00022737"/>
    </source>
</evidence>
<feature type="region of interest" description="Disordered" evidence="13">
    <location>
        <begin position="495"/>
        <end position="543"/>
    </location>
</feature>
<dbReference type="InterPro" id="IPR013137">
    <property type="entry name" value="Znf_TFIIB"/>
</dbReference>
<dbReference type="Proteomes" id="UP000604046">
    <property type="component" value="Unassembled WGS sequence"/>
</dbReference>
<dbReference type="GO" id="GO:0001006">
    <property type="term" value="F:RNA polymerase III type 3 promoter sequence-specific DNA binding"/>
    <property type="evidence" value="ECO:0007669"/>
    <property type="project" value="TreeGrafter"/>
</dbReference>
<dbReference type="InterPro" id="IPR011665">
    <property type="entry name" value="BRF1_TBP-bd_dom"/>
</dbReference>
<dbReference type="PROSITE" id="PS51134">
    <property type="entry name" value="ZF_TFIIB"/>
    <property type="match status" value="1"/>
</dbReference>
<evidence type="ECO:0000256" key="3">
    <source>
        <dbReference type="ARBA" id="ARBA00022723"/>
    </source>
</evidence>
<keyword evidence="4" id="KW-0677">Repeat</keyword>
<protein>
    <recommendedName>
        <fullName evidence="11">B-related factor 1</fullName>
    </recommendedName>
</protein>
<evidence type="ECO:0000256" key="1">
    <source>
        <dbReference type="ARBA" id="ARBA00004123"/>
    </source>
</evidence>
<dbReference type="CDD" id="cd20554">
    <property type="entry name" value="CYCLIN_TFIIIB90_rpt2"/>
    <property type="match status" value="1"/>
</dbReference>
<feature type="domain" description="TFIIB-type" evidence="14">
    <location>
        <begin position="1"/>
        <end position="30"/>
    </location>
</feature>
<feature type="region of interest" description="Disordered" evidence="13">
    <location>
        <begin position="308"/>
        <end position="335"/>
    </location>
</feature>
<dbReference type="GO" id="GO:0097550">
    <property type="term" value="C:transcription preinitiation complex"/>
    <property type="evidence" value="ECO:0007669"/>
    <property type="project" value="TreeGrafter"/>
</dbReference>
<feature type="compositionally biased region" description="Acidic residues" evidence="13">
    <location>
        <begin position="445"/>
        <end position="455"/>
    </location>
</feature>
<feature type="compositionally biased region" description="Basic and acidic residues" evidence="13">
    <location>
        <begin position="500"/>
        <end position="518"/>
    </location>
</feature>
<dbReference type="PROSITE" id="PS00782">
    <property type="entry name" value="TFIIB"/>
    <property type="match status" value="1"/>
</dbReference>
<dbReference type="SUPFAM" id="SSF57783">
    <property type="entry name" value="Zinc beta-ribbon"/>
    <property type="match status" value="1"/>
</dbReference>
<dbReference type="Gene3D" id="1.20.5.650">
    <property type="entry name" value="Single helix bin"/>
    <property type="match status" value="1"/>
</dbReference>